<evidence type="ECO:0000313" key="1">
    <source>
        <dbReference type="EMBL" id="KFI29415.1"/>
    </source>
</evidence>
<dbReference type="SUPFAM" id="SSF54427">
    <property type="entry name" value="NTF2-like"/>
    <property type="match status" value="1"/>
</dbReference>
<dbReference type="AlphaFoldDB" id="A0A086Y565"/>
<sequence length="133" mass="14992">MTDRTERDVAAVRAYLEASMRPDPAAAAAHVAPGFLCRFTGNREFTAPDGPTSVNAARYAWVKKRIDRYDAMPDGPRTVIYCTGHLYGAWPDGTLFDHNRFVDRFVVEDGLILETDVWNDSAEWLLDPSLSRR</sequence>
<dbReference type="EMBL" id="JGYG01000006">
    <property type="protein sequence ID" value="KFI29415.1"/>
    <property type="molecule type" value="Genomic_DNA"/>
</dbReference>
<dbReference type="OrthoDB" id="8635217at2"/>
<dbReference type="RefSeq" id="WP_035711050.1">
    <property type="nucleotide sequence ID" value="NZ_CAMIFG010000132.1"/>
</dbReference>
<gene>
    <name evidence="1" type="ORF">CN97_17300</name>
</gene>
<keyword evidence="2" id="KW-1185">Reference proteome</keyword>
<name>A0A086Y565_9RHOB</name>
<protein>
    <submittedName>
        <fullName evidence="1">Membrane protein</fullName>
    </submittedName>
</protein>
<dbReference type="InterPro" id="IPR032710">
    <property type="entry name" value="NTF2-like_dom_sf"/>
</dbReference>
<reference evidence="1 2" key="1">
    <citation type="submission" date="2014-03" db="EMBL/GenBank/DDBJ databases">
        <title>Genome of Haematobacter massiliensis CCUG 47968.</title>
        <authorList>
            <person name="Wang D."/>
            <person name="Wang G."/>
        </authorList>
    </citation>
    <scope>NUCLEOTIDE SEQUENCE [LARGE SCALE GENOMIC DNA]</scope>
    <source>
        <strain evidence="1 2">CCUG 47968</strain>
    </source>
</reference>
<dbReference type="STRING" id="195105.CN97_17300"/>
<dbReference type="eggNOG" id="COG3631">
    <property type="taxonomic scope" value="Bacteria"/>
</dbReference>
<proteinExistence type="predicted"/>
<dbReference type="Proteomes" id="UP000028826">
    <property type="component" value="Unassembled WGS sequence"/>
</dbReference>
<accession>A0A086Y565</accession>
<evidence type="ECO:0000313" key="2">
    <source>
        <dbReference type="Proteomes" id="UP000028826"/>
    </source>
</evidence>
<dbReference type="Gene3D" id="3.10.450.50">
    <property type="match status" value="1"/>
</dbReference>
<organism evidence="1 2">
    <name type="scientific">Haematobacter massiliensis</name>
    <dbReference type="NCBI Taxonomy" id="195105"/>
    <lineage>
        <taxon>Bacteria</taxon>
        <taxon>Pseudomonadati</taxon>
        <taxon>Pseudomonadota</taxon>
        <taxon>Alphaproteobacteria</taxon>
        <taxon>Rhodobacterales</taxon>
        <taxon>Paracoccaceae</taxon>
        <taxon>Haematobacter</taxon>
    </lineage>
</organism>
<comment type="caution">
    <text evidence="1">The sequence shown here is derived from an EMBL/GenBank/DDBJ whole genome shotgun (WGS) entry which is preliminary data.</text>
</comment>